<gene>
    <name evidence="1" type="ORF">SDC9_83481</name>
</gene>
<protein>
    <submittedName>
        <fullName evidence="1">Uncharacterized protein</fullName>
    </submittedName>
</protein>
<dbReference type="EMBL" id="VSSQ01007754">
    <property type="protein sequence ID" value="MPM36877.1"/>
    <property type="molecule type" value="Genomic_DNA"/>
</dbReference>
<organism evidence="1">
    <name type="scientific">bioreactor metagenome</name>
    <dbReference type="NCBI Taxonomy" id="1076179"/>
    <lineage>
        <taxon>unclassified sequences</taxon>
        <taxon>metagenomes</taxon>
        <taxon>ecological metagenomes</taxon>
    </lineage>
</organism>
<comment type="caution">
    <text evidence="1">The sequence shown here is derived from an EMBL/GenBank/DDBJ whole genome shotgun (WGS) entry which is preliminary data.</text>
</comment>
<dbReference type="AlphaFoldDB" id="A0A644Z8A4"/>
<evidence type="ECO:0000313" key="1">
    <source>
        <dbReference type="EMBL" id="MPM36877.1"/>
    </source>
</evidence>
<proteinExistence type="predicted"/>
<sequence length="81" mass="9241">MSRVYKFEYIALLLEQISENQNRIGNLIADAVNAEPLEAVKPEIDKITARNKTLLRLVATLIEEVKEYPPGMVPPIRPTFF</sequence>
<name>A0A644Z8A4_9ZZZZ</name>
<reference evidence="1" key="1">
    <citation type="submission" date="2019-08" db="EMBL/GenBank/DDBJ databases">
        <authorList>
            <person name="Kucharzyk K."/>
            <person name="Murdoch R.W."/>
            <person name="Higgins S."/>
            <person name="Loffler F."/>
        </authorList>
    </citation>
    <scope>NUCLEOTIDE SEQUENCE</scope>
</reference>
<accession>A0A644Z8A4</accession>